<evidence type="ECO:0000256" key="9">
    <source>
        <dbReference type="SAM" id="Phobius"/>
    </source>
</evidence>
<evidence type="ECO:0000256" key="7">
    <source>
        <dbReference type="ARBA" id="ARBA00023137"/>
    </source>
</evidence>
<reference evidence="11 12" key="1">
    <citation type="submission" date="2020-08" db="EMBL/GenBank/DDBJ databases">
        <title>Hymenobacter sp. S2-20-2 genome sequencing.</title>
        <authorList>
            <person name="Jin L."/>
        </authorList>
    </citation>
    <scope>NUCLEOTIDE SEQUENCE [LARGE SCALE GENOMIC DNA]</scope>
    <source>
        <strain evidence="11 12">S2-20-2</strain>
    </source>
</reference>
<evidence type="ECO:0000256" key="6">
    <source>
        <dbReference type="ARBA" id="ARBA00022840"/>
    </source>
</evidence>
<dbReference type="PANTHER" id="PTHR32309:SF13">
    <property type="entry name" value="FERRIC ENTEROBACTIN TRANSPORT PROTEIN FEPE"/>
    <property type="match status" value="1"/>
</dbReference>
<keyword evidence="9" id="KW-1133">Transmembrane helix</keyword>
<keyword evidence="9" id="KW-0812">Transmembrane</keyword>
<keyword evidence="4" id="KW-0547">Nucleotide-binding</keyword>
<dbReference type="GO" id="GO:0005886">
    <property type="term" value="C:plasma membrane"/>
    <property type="evidence" value="ECO:0007669"/>
    <property type="project" value="TreeGrafter"/>
</dbReference>
<accession>A0A7G7W412</accession>
<evidence type="ECO:0000313" key="12">
    <source>
        <dbReference type="Proteomes" id="UP000515489"/>
    </source>
</evidence>
<gene>
    <name evidence="11" type="ORF">H4317_13095</name>
</gene>
<dbReference type="InterPro" id="IPR005702">
    <property type="entry name" value="Wzc-like_C"/>
</dbReference>
<dbReference type="SUPFAM" id="SSF52540">
    <property type="entry name" value="P-loop containing nucleoside triphosphate hydrolases"/>
    <property type="match status" value="1"/>
</dbReference>
<dbReference type="KEGG" id="hsk:H4317_13095"/>
<keyword evidence="5 11" id="KW-0418">Kinase</keyword>
<protein>
    <recommendedName>
        <fullName evidence="2">non-specific protein-tyrosine kinase</fullName>
        <ecNumber evidence="2">2.7.10.2</ecNumber>
    </recommendedName>
</protein>
<dbReference type="Gene3D" id="3.40.50.300">
    <property type="entry name" value="P-loop containing nucleotide triphosphate hydrolases"/>
    <property type="match status" value="1"/>
</dbReference>
<feature type="domain" description="AAA" evidence="10">
    <location>
        <begin position="606"/>
        <end position="728"/>
    </location>
</feature>
<name>A0A7G7W412_9BACT</name>
<dbReference type="InterPro" id="IPR027417">
    <property type="entry name" value="P-loop_NTPase"/>
</dbReference>
<evidence type="ECO:0000256" key="4">
    <source>
        <dbReference type="ARBA" id="ARBA00022741"/>
    </source>
</evidence>
<keyword evidence="6" id="KW-0067">ATP-binding</keyword>
<dbReference type="GO" id="GO:0004715">
    <property type="term" value="F:non-membrane spanning protein tyrosine kinase activity"/>
    <property type="evidence" value="ECO:0007669"/>
    <property type="project" value="UniProtKB-EC"/>
</dbReference>
<proteinExistence type="inferred from homology"/>
<keyword evidence="12" id="KW-1185">Reference proteome</keyword>
<keyword evidence="3 11" id="KW-0808">Transferase</keyword>
<dbReference type="AlphaFoldDB" id="A0A7G7W412"/>
<comment type="catalytic activity">
    <reaction evidence="8">
        <text>L-tyrosyl-[protein] + ATP = O-phospho-L-tyrosyl-[protein] + ADP + H(+)</text>
        <dbReference type="Rhea" id="RHEA:10596"/>
        <dbReference type="Rhea" id="RHEA-COMP:10136"/>
        <dbReference type="Rhea" id="RHEA-COMP:20101"/>
        <dbReference type="ChEBI" id="CHEBI:15378"/>
        <dbReference type="ChEBI" id="CHEBI:30616"/>
        <dbReference type="ChEBI" id="CHEBI:46858"/>
        <dbReference type="ChEBI" id="CHEBI:61978"/>
        <dbReference type="ChEBI" id="CHEBI:456216"/>
        <dbReference type="EC" id="2.7.10.2"/>
    </reaction>
</comment>
<organism evidence="11 12">
    <name type="scientific">Hymenobacter sediminicola</name>
    <dbReference type="NCBI Taxonomy" id="2761579"/>
    <lineage>
        <taxon>Bacteria</taxon>
        <taxon>Pseudomonadati</taxon>
        <taxon>Bacteroidota</taxon>
        <taxon>Cytophagia</taxon>
        <taxon>Cytophagales</taxon>
        <taxon>Hymenobacteraceae</taxon>
        <taxon>Hymenobacter</taxon>
    </lineage>
</organism>
<evidence type="ECO:0000259" key="10">
    <source>
        <dbReference type="Pfam" id="PF13614"/>
    </source>
</evidence>
<dbReference type="CDD" id="cd05387">
    <property type="entry name" value="BY-kinase"/>
    <property type="match status" value="1"/>
</dbReference>
<dbReference type="RefSeq" id="WP_185887035.1">
    <property type="nucleotide sequence ID" value="NZ_CP060202.1"/>
</dbReference>
<dbReference type="PANTHER" id="PTHR32309">
    <property type="entry name" value="TYROSINE-PROTEIN KINASE"/>
    <property type="match status" value="1"/>
</dbReference>
<evidence type="ECO:0000256" key="1">
    <source>
        <dbReference type="ARBA" id="ARBA00007316"/>
    </source>
</evidence>
<keyword evidence="7" id="KW-0829">Tyrosine-protein kinase</keyword>
<dbReference type="InterPro" id="IPR025669">
    <property type="entry name" value="AAA_dom"/>
</dbReference>
<evidence type="ECO:0000313" key="11">
    <source>
        <dbReference type="EMBL" id="QNH61105.1"/>
    </source>
</evidence>
<sequence length="802" mass="88770">MSTNNTPTTADELNLSNMLFKLRTRWYYFAASLVLFLAIAFFVAQLLPVRYGFKATMMLADRTTGSRHAQEMLTMEAAKERETKVEDEVGILTSAGVISQTLRDLDFSVSYHVVPDIWVNALRPLKTQEVYGAESPVRVVVDTTAPQVAGVRFFLEARPDGTIQVKAEGKQVPVVQFMTGNMLNTVPEFQFERTVTLGQPIQSPYCNFTVESTTPGMTPQLPGKAFYFVLHDIQGLTSEYQSKLTIKPIERMSRVLSITTQGAIPAKEIRFLNALMNTYIVNDLTDKNRDGHKAVAFIDSQLGKVGDSLRRSQAAVATFRGQRGLVDAGQQTNADLQMRGQLENDRARTQNARMAYQNVLNLLRSSPDGDAVSSATGLGVEDPVLNSQIIELAQLNSQKAGLAVGASENNPVLQVLDNKIKGRRAALLRNLTNLIVSADATLRSYDQRLGAVRSSISQLPENERQLALLRNQADVNDKNYTFLLQKKTEAAVTLATNSSDKKVVDQAAMQSADPLPPHPQQLYLVSLILALVLPAGLIMLLERTNQTVQTVDQIKSVTTVPFLGLIADAGKSIKLVRHELPKSAVTESFRTVRINLQYVSGGARQKVIGFTSSISGEGKTFCCANLTAELAISGKRTVLIETDLRKPTMSSYFGFPPRRPGLSSYLKGDISLKEAMQQSEHIPNLDVLTAGLIPEDAVALLESPRFREMIEQLKAEYDYVVLDAPPVGLVSEYHILRQYIDVSVFVVRHRYTQRTSLQHLQELVDTSHPTAPAGQVYVLLNNVNFNETYEYHYKSQAAYYSV</sequence>
<dbReference type="InterPro" id="IPR050445">
    <property type="entry name" value="Bact_polysacc_biosynth/exp"/>
</dbReference>
<evidence type="ECO:0000256" key="2">
    <source>
        <dbReference type="ARBA" id="ARBA00011903"/>
    </source>
</evidence>
<keyword evidence="9" id="KW-0472">Membrane</keyword>
<dbReference type="GO" id="GO:0005524">
    <property type="term" value="F:ATP binding"/>
    <property type="evidence" value="ECO:0007669"/>
    <property type="project" value="UniProtKB-KW"/>
</dbReference>
<dbReference type="EMBL" id="CP060202">
    <property type="protein sequence ID" value="QNH61105.1"/>
    <property type="molecule type" value="Genomic_DNA"/>
</dbReference>
<evidence type="ECO:0000256" key="3">
    <source>
        <dbReference type="ARBA" id="ARBA00022679"/>
    </source>
</evidence>
<dbReference type="Pfam" id="PF13614">
    <property type="entry name" value="AAA_31"/>
    <property type="match status" value="1"/>
</dbReference>
<dbReference type="NCBIfam" id="TIGR01007">
    <property type="entry name" value="eps_fam"/>
    <property type="match status" value="1"/>
</dbReference>
<dbReference type="EC" id="2.7.10.2" evidence="2"/>
<evidence type="ECO:0000256" key="5">
    <source>
        <dbReference type="ARBA" id="ARBA00022777"/>
    </source>
</evidence>
<evidence type="ECO:0000256" key="8">
    <source>
        <dbReference type="ARBA" id="ARBA00051245"/>
    </source>
</evidence>
<comment type="similarity">
    <text evidence="1">Belongs to the CpsD/CapB family.</text>
</comment>
<dbReference type="Proteomes" id="UP000515489">
    <property type="component" value="Chromosome"/>
</dbReference>
<feature type="transmembrane region" description="Helical" evidence="9">
    <location>
        <begin position="26"/>
        <end position="49"/>
    </location>
</feature>